<dbReference type="HAMAP" id="MF_00019">
    <property type="entry name" value="PlsX"/>
    <property type="match status" value="1"/>
</dbReference>
<keyword evidence="7 10" id="KW-1208">Phospholipid metabolism</keyword>
<dbReference type="OrthoDB" id="9806408at2"/>
<comment type="pathway">
    <text evidence="10">Lipid metabolism; phospholipid metabolism.</text>
</comment>
<evidence type="ECO:0000256" key="5">
    <source>
        <dbReference type="ARBA" id="ARBA00023098"/>
    </source>
</evidence>
<evidence type="ECO:0000256" key="6">
    <source>
        <dbReference type="ARBA" id="ARBA00023209"/>
    </source>
</evidence>
<dbReference type="NCBIfam" id="TIGR00182">
    <property type="entry name" value="plsX"/>
    <property type="match status" value="1"/>
</dbReference>
<evidence type="ECO:0000256" key="4">
    <source>
        <dbReference type="ARBA" id="ARBA00022679"/>
    </source>
</evidence>
<evidence type="ECO:0000256" key="3">
    <source>
        <dbReference type="ARBA" id="ARBA00022516"/>
    </source>
</evidence>
<evidence type="ECO:0000256" key="2">
    <source>
        <dbReference type="ARBA" id="ARBA00022490"/>
    </source>
</evidence>
<dbReference type="GO" id="GO:0008654">
    <property type="term" value="P:phospholipid biosynthetic process"/>
    <property type="evidence" value="ECO:0007669"/>
    <property type="project" value="UniProtKB-KW"/>
</dbReference>
<evidence type="ECO:0000256" key="9">
    <source>
        <dbReference type="ARBA" id="ARBA00046608"/>
    </source>
</evidence>
<keyword evidence="2 10" id="KW-0963">Cytoplasm</keyword>
<keyword evidence="12" id="KW-1185">Reference proteome</keyword>
<dbReference type="Proteomes" id="UP000062963">
    <property type="component" value="Chromosome"/>
</dbReference>
<dbReference type="RefSeq" id="WP_053391310.1">
    <property type="nucleotide sequence ID" value="NZ_CP010899.1"/>
</dbReference>
<evidence type="ECO:0000256" key="7">
    <source>
        <dbReference type="ARBA" id="ARBA00023264"/>
    </source>
</evidence>
<keyword evidence="6 10" id="KW-0594">Phospholipid biosynthesis</keyword>
<organism evidence="11 12">
    <name type="scientific">Spiroplasma kunkelii CR2-3x</name>
    <dbReference type="NCBI Taxonomy" id="273035"/>
    <lineage>
        <taxon>Bacteria</taxon>
        <taxon>Bacillati</taxon>
        <taxon>Mycoplasmatota</taxon>
        <taxon>Mollicutes</taxon>
        <taxon>Entomoplasmatales</taxon>
        <taxon>Spiroplasmataceae</taxon>
        <taxon>Spiroplasma</taxon>
    </lineage>
</organism>
<keyword evidence="11" id="KW-0012">Acyltransferase</keyword>
<keyword evidence="4 10" id="KW-0808">Transferase</keyword>
<keyword evidence="5 10" id="KW-0443">Lipid metabolism</keyword>
<evidence type="ECO:0000313" key="12">
    <source>
        <dbReference type="Proteomes" id="UP000062963"/>
    </source>
</evidence>
<evidence type="ECO:0000256" key="1">
    <source>
        <dbReference type="ARBA" id="ARBA00001232"/>
    </source>
</evidence>
<comment type="function">
    <text evidence="10">Catalyzes the reversible formation of acyl-phosphate (acyl-PO(4)) from acyl-[acyl-carrier-protein] (acyl-ACP). This enzyme utilizes acyl-ACP as fatty acyl donor, but not acyl-CoA.</text>
</comment>
<evidence type="ECO:0000256" key="10">
    <source>
        <dbReference type="HAMAP-Rule" id="MF_00019"/>
    </source>
</evidence>
<dbReference type="EMBL" id="CP010899">
    <property type="protein sequence ID" value="ALA98247.1"/>
    <property type="molecule type" value="Genomic_DNA"/>
</dbReference>
<evidence type="ECO:0000256" key="8">
    <source>
        <dbReference type="ARBA" id="ARBA00024069"/>
    </source>
</evidence>
<protein>
    <recommendedName>
        <fullName evidence="8 10">Phosphate acyltransferase</fullName>
        <ecNumber evidence="8 10">2.3.1.274</ecNumber>
    </recommendedName>
    <alternativeName>
        <fullName evidence="10">Acyl-ACP phosphotransacylase</fullName>
    </alternativeName>
    <alternativeName>
        <fullName evidence="10">Acyl-[acyl-carrier-protein]--phosphate acyltransferase</fullName>
    </alternativeName>
    <alternativeName>
        <fullName evidence="10">Phosphate-acyl-ACP acyltransferase</fullName>
    </alternativeName>
</protein>
<dbReference type="STRING" id="273035.SKUN_001380"/>
<reference evidence="11 12" key="1">
    <citation type="journal article" date="2015" name="Genome Announc.">
        <title>Complete Genome Sequence of Spiroplasma kunkelii Strain CR2-3x, Causal Agent of Corn Stunt Disease in Zea mays L.</title>
        <authorList>
            <person name="Davis R.E."/>
            <person name="Shao J."/>
            <person name="Dally E.L."/>
            <person name="Zhao Y."/>
            <person name="Gasparich G.E."/>
            <person name="Gaynor B.J."/>
            <person name="Athey J.C."/>
            <person name="Harrison N.A."/>
            <person name="Donofrio N."/>
        </authorList>
    </citation>
    <scope>NUCLEOTIDE SEQUENCE [LARGE SCALE GENOMIC DNA]</scope>
    <source>
        <strain evidence="11 12">CR2-3x</strain>
    </source>
</reference>
<dbReference type="GO" id="GO:0005737">
    <property type="term" value="C:cytoplasm"/>
    <property type="evidence" value="ECO:0007669"/>
    <property type="project" value="UniProtKB-SubCell"/>
</dbReference>
<name>A0A0K2JIL2_SPIKU</name>
<comment type="subunit">
    <text evidence="9 10">Homodimer. Probably interacts with PlsY.</text>
</comment>
<dbReference type="Pfam" id="PF02504">
    <property type="entry name" value="FA_synthesis"/>
    <property type="match status" value="1"/>
</dbReference>
<dbReference type="InterPro" id="IPR003664">
    <property type="entry name" value="FA_synthesis"/>
</dbReference>
<dbReference type="PATRIC" id="fig|273035.7.peg.1701"/>
<dbReference type="Gene3D" id="3.40.718.10">
    <property type="entry name" value="Isopropylmalate Dehydrogenase"/>
    <property type="match status" value="1"/>
</dbReference>
<dbReference type="PANTHER" id="PTHR30100:SF1">
    <property type="entry name" value="PHOSPHATE ACYLTRANSFERASE"/>
    <property type="match status" value="1"/>
</dbReference>
<keyword evidence="3 10" id="KW-0444">Lipid biosynthesis</keyword>
<dbReference type="SUPFAM" id="SSF53659">
    <property type="entry name" value="Isocitrate/Isopropylmalate dehydrogenase-like"/>
    <property type="match status" value="1"/>
</dbReference>
<dbReference type="EC" id="2.3.1.274" evidence="8 10"/>
<dbReference type="AlphaFoldDB" id="A0A0K2JIL2"/>
<comment type="subcellular location">
    <subcellularLocation>
        <location evidence="10">Cytoplasm</location>
    </subcellularLocation>
    <text evidence="10">Associated with the membrane possibly through PlsY.</text>
</comment>
<dbReference type="GO" id="GO:0043811">
    <property type="term" value="F:phosphate:acyl-[acyl carrier protein] acyltransferase activity"/>
    <property type="evidence" value="ECO:0007669"/>
    <property type="project" value="UniProtKB-UniRule"/>
</dbReference>
<proteinExistence type="inferred from homology"/>
<gene>
    <name evidence="10 11" type="primary">plsX</name>
    <name evidence="11" type="ORF">SKUN_001380</name>
</gene>
<comment type="catalytic activity">
    <reaction evidence="1 10">
        <text>a fatty acyl-[ACP] + phosphate = an acyl phosphate + holo-[ACP]</text>
        <dbReference type="Rhea" id="RHEA:42292"/>
        <dbReference type="Rhea" id="RHEA-COMP:9685"/>
        <dbReference type="Rhea" id="RHEA-COMP:14125"/>
        <dbReference type="ChEBI" id="CHEBI:43474"/>
        <dbReference type="ChEBI" id="CHEBI:59918"/>
        <dbReference type="ChEBI" id="CHEBI:64479"/>
        <dbReference type="ChEBI" id="CHEBI:138651"/>
        <dbReference type="EC" id="2.3.1.274"/>
    </reaction>
</comment>
<dbReference type="InterPro" id="IPR012281">
    <property type="entry name" value="Phospholipid_synth_PlsX-like"/>
</dbReference>
<accession>A0A0K2JIL2</accession>
<evidence type="ECO:0000313" key="11">
    <source>
        <dbReference type="EMBL" id="ALA98247.1"/>
    </source>
</evidence>
<dbReference type="PIRSF" id="PIRSF002465">
    <property type="entry name" value="Phsphlp_syn_PlsX"/>
    <property type="match status" value="1"/>
</dbReference>
<comment type="similarity">
    <text evidence="10">Belongs to the PlsX family.</text>
</comment>
<dbReference type="PANTHER" id="PTHR30100">
    <property type="entry name" value="FATTY ACID/PHOSPHOLIPID SYNTHESIS PROTEIN PLSX"/>
    <property type="match status" value="1"/>
</dbReference>
<dbReference type="UniPathway" id="UPA00085"/>
<dbReference type="KEGG" id="skn:SKUN_001380"/>
<sequence>MSKIAIDMMGTDLGIKPIINALKVFMKKYDDVTFILIGAEKELKATTAAAKLDNTKYEIFATTEVIAMTEGMMEVRRKPNSSMVRGTELLRDQKVDALVSGGSTAAFLAACHFIVGEISGVLRPAFMPFIPTVNKGKSVLMLDVGANLENDAQDLINFAIMASVYAQEIMHNPKPSVAILNIGEEASKGKDYHKEAYKLLENNKNIFFKGNIEPRDITSDFVDIIVTDGFTGNIALKTLEGMAKNLMGVIKYELTKNFYRKLKAFSLRKAFRGIRETFDYRNNAAALVLGLRAIAVKTHGSSDEKSWISTLELTRTAVVNDFVQKMTVKLLKGN</sequence>
<dbReference type="GO" id="GO:0006633">
    <property type="term" value="P:fatty acid biosynthetic process"/>
    <property type="evidence" value="ECO:0007669"/>
    <property type="project" value="UniProtKB-UniRule"/>
</dbReference>